<sequence length="274" mass="30070">MAISLRRGIISARKLIFLKPTFRCSEISYISSSNSNQSNVISETSLFGIHHLESSNQLGLDYLKECRRGFAKGKKSKNSDNGSTAEVVDIGPSLKANTSALMEAAQVALSKELSQLRTNRASTGLVDHLLIETSSGKISLIRVCAVSVLDAQTISISPYDPKTLMKPVENALRESPLGINPKVEGDRLIVPIPPMTKETMQAMCKVVAKAGEDVKLSIRRARQKAIDTIKQASSSMPKDDLKRLEKEIDEMNKKYSKSTEDMCKAKEKEINSPS</sequence>
<evidence type="ECO:0000256" key="3">
    <source>
        <dbReference type="ARBA" id="ARBA00014063"/>
    </source>
</evidence>
<dbReference type="InterPro" id="IPR002661">
    <property type="entry name" value="Ribosome_recyc_fac"/>
</dbReference>
<dbReference type="AlphaFoldDB" id="A0A4Y7KAT9"/>
<dbReference type="GO" id="GO:0006412">
    <property type="term" value="P:translation"/>
    <property type="evidence" value="ECO:0007669"/>
    <property type="project" value="UniProtKB-KW"/>
</dbReference>
<name>A0A4Y7KAT9_PAPSO</name>
<reference evidence="8 9" key="1">
    <citation type="journal article" date="2018" name="Science">
        <title>The opium poppy genome and morphinan production.</title>
        <authorList>
            <person name="Guo L."/>
            <person name="Winzer T."/>
            <person name="Yang X."/>
            <person name="Li Y."/>
            <person name="Ning Z."/>
            <person name="He Z."/>
            <person name="Teodor R."/>
            <person name="Lu Y."/>
            <person name="Bowser T.A."/>
            <person name="Graham I.A."/>
            <person name="Ye K."/>
        </authorList>
    </citation>
    <scope>NUCLEOTIDE SEQUENCE [LARGE SCALE GENOMIC DNA]</scope>
    <source>
        <strain evidence="9">cv. HN1</strain>
        <tissue evidence="8">Leaves</tissue>
    </source>
</reference>
<dbReference type="GO" id="GO:0043023">
    <property type="term" value="F:ribosomal large subunit binding"/>
    <property type="evidence" value="ECO:0007669"/>
    <property type="project" value="TreeGrafter"/>
</dbReference>
<evidence type="ECO:0000259" key="7">
    <source>
        <dbReference type="Pfam" id="PF01765"/>
    </source>
</evidence>
<evidence type="ECO:0000256" key="4">
    <source>
        <dbReference type="ARBA" id="ARBA00022917"/>
    </source>
</evidence>
<feature type="region of interest" description="Disordered" evidence="6">
    <location>
        <begin position="230"/>
        <end position="274"/>
    </location>
</feature>
<dbReference type="PANTHER" id="PTHR20982">
    <property type="entry name" value="RIBOSOME RECYCLING FACTOR"/>
    <property type="match status" value="1"/>
</dbReference>
<gene>
    <name evidence="8" type="ORF">C5167_033166</name>
</gene>
<comment type="function">
    <text evidence="1">Responsible for the release of ribosomes from messenger RNA at the termination of chloroplastic protein biosynthesis.</text>
</comment>
<dbReference type="STRING" id="3469.A0A4Y7KAT9"/>
<dbReference type="GO" id="GO:0005739">
    <property type="term" value="C:mitochondrion"/>
    <property type="evidence" value="ECO:0007669"/>
    <property type="project" value="TreeGrafter"/>
</dbReference>
<dbReference type="Proteomes" id="UP000316621">
    <property type="component" value="Chromosome 7"/>
</dbReference>
<dbReference type="EMBL" id="CM010721">
    <property type="protein sequence ID" value="RZC69987.1"/>
    <property type="molecule type" value="Genomic_DNA"/>
</dbReference>
<dbReference type="Gene3D" id="3.30.1360.40">
    <property type="match status" value="1"/>
</dbReference>
<dbReference type="FunFam" id="3.30.1360.40:FF:000001">
    <property type="entry name" value="Ribosome-recycling factor"/>
    <property type="match status" value="1"/>
</dbReference>
<dbReference type="InterPro" id="IPR023584">
    <property type="entry name" value="Ribosome_recyc_fac_dom"/>
</dbReference>
<protein>
    <recommendedName>
        <fullName evidence="3">Ribosome-recycling factor, chloroplastic</fullName>
    </recommendedName>
    <alternativeName>
        <fullName evidence="5">Ribosome-releasing factor, chloroplastic</fullName>
    </alternativeName>
</protein>
<dbReference type="InterPro" id="IPR036191">
    <property type="entry name" value="RRF_sf"/>
</dbReference>
<dbReference type="Pfam" id="PF01765">
    <property type="entry name" value="RRF"/>
    <property type="match status" value="1"/>
</dbReference>
<keyword evidence="9" id="KW-1185">Reference proteome</keyword>
<evidence type="ECO:0000256" key="1">
    <source>
        <dbReference type="ARBA" id="ARBA00002952"/>
    </source>
</evidence>
<keyword evidence="4" id="KW-0648">Protein biosynthesis</keyword>
<dbReference type="OrthoDB" id="407355at2759"/>
<dbReference type="OMA" id="YVPIPKV"/>
<comment type="similarity">
    <text evidence="2">Belongs to the RRF family.</text>
</comment>
<dbReference type="SUPFAM" id="SSF55194">
    <property type="entry name" value="Ribosome recycling factor, RRF"/>
    <property type="match status" value="1"/>
</dbReference>
<accession>A0A4Y7KAT9</accession>
<evidence type="ECO:0000313" key="9">
    <source>
        <dbReference type="Proteomes" id="UP000316621"/>
    </source>
</evidence>
<evidence type="ECO:0000256" key="2">
    <source>
        <dbReference type="ARBA" id="ARBA00005912"/>
    </source>
</evidence>
<evidence type="ECO:0000313" key="8">
    <source>
        <dbReference type="EMBL" id="RZC69987.1"/>
    </source>
</evidence>
<organism evidence="8 9">
    <name type="scientific">Papaver somniferum</name>
    <name type="common">Opium poppy</name>
    <dbReference type="NCBI Taxonomy" id="3469"/>
    <lineage>
        <taxon>Eukaryota</taxon>
        <taxon>Viridiplantae</taxon>
        <taxon>Streptophyta</taxon>
        <taxon>Embryophyta</taxon>
        <taxon>Tracheophyta</taxon>
        <taxon>Spermatophyta</taxon>
        <taxon>Magnoliopsida</taxon>
        <taxon>Ranunculales</taxon>
        <taxon>Papaveraceae</taxon>
        <taxon>Papaveroideae</taxon>
        <taxon>Papaver</taxon>
    </lineage>
</organism>
<dbReference type="PANTHER" id="PTHR20982:SF3">
    <property type="entry name" value="MITOCHONDRIAL RIBOSOME RECYCLING FACTOR PSEUDO 1"/>
    <property type="match status" value="1"/>
</dbReference>
<proteinExistence type="inferred from homology"/>
<feature type="compositionally biased region" description="Basic and acidic residues" evidence="6">
    <location>
        <begin position="237"/>
        <end position="274"/>
    </location>
</feature>
<dbReference type="Gene3D" id="1.10.132.20">
    <property type="entry name" value="Ribosome-recycling factor"/>
    <property type="match status" value="1"/>
</dbReference>
<feature type="domain" description="Ribosome recycling factor" evidence="7">
    <location>
        <begin position="109"/>
        <end position="270"/>
    </location>
</feature>
<evidence type="ECO:0000256" key="6">
    <source>
        <dbReference type="SAM" id="MobiDB-lite"/>
    </source>
</evidence>
<dbReference type="Gramene" id="RZC69987">
    <property type="protein sequence ID" value="RZC69987"/>
    <property type="gene ID" value="C5167_033166"/>
</dbReference>
<evidence type="ECO:0000256" key="5">
    <source>
        <dbReference type="ARBA" id="ARBA00032397"/>
    </source>
</evidence>